<dbReference type="Proteomes" id="UP000008141">
    <property type="component" value="Unassembled WGS sequence"/>
</dbReference>
<evidence type="ECO:0000256" key="4">
    <source>
        <dbReference type="ARBA" id="ARBA00022490"/>
    </source>
</evidence>
<dbReference type="GO" id="GO:0000467">
    <property type="term" value="P:exonucleolytic trimming to generate mature 3'-end of 5.8S rRNA from tricistronic rRNA transcript (SSU-rRNA, 5.8S rRNA, LSU-rRNA)"/>
    <property type="evidence" value="ECO:0007669"/>
    <property type="project" value="TreeGrafter"/>
</dbReference>
<reference evidence="9 10" key="1">
    <citation type="journal article" date="2010" name="Plant Cell">
        <title>The Chlorella variabilis NC64A genome reveals adaptation to photosymbiosis, coevolution with viruses, and cryptic sex.</title>
        <authorList>
            <person name="Blanc G."/>
            <person name="Duncan G."/>
            <person name="Agarkova I."/>
            <person name="Borodovsky M."/>
            <person name="Gurnon J."/>
            <person name="Kuo A."/>
            <person name="Lindquist E."/>
            <person name="Lucas S."/>
            <person name="Pangilinan J."/>
            <person name="Polle J."/>
            <person name="Salamov A."/>
            <person name="Terry A."/>
            <person name="Yamada T."/>
            <person name="Dunigan D.D."/>
            <person name="Grigoriev I.V."/>
            <person name="Claverie J.M."/>
            <person name="Van Etten J.L."/>
        </authorList>
    </citation>
    <scope>NUCLEOTIDE SEQUENCE [LARGE SCALE GENOMIC DNA]</scope>
    <source>
        <strain evidence="9 10">NC64A</strain>
    </source>
</reference>
<dbReference type="GO" id="GO:0071038">
    <property type="term" value="P:TRAMP-dependent tRNA surveillance pathway"/>
    <property type="evidence" value="ECO:0007669"/>
    <property type="project" value="TreeGrafter"/>
</dbReference>
<dbReference type="GO" id="GO:0000176">
    <property type="term" value="C:nuclear exosome (RNase complex)"/>
    <property type="evidence" value="ECO:0007669"/>
    <property type="project" value="TreeGrafter"/>
</dbReference>
<dbReference type="KEGG" id="cvr:CHLNCDRAFT_132993"/>
<dbReference type="Pfam" id="PF01138">
    <property type="entry name" value="RNase_PH"/>
    <property type="match status" value="1"/>
</dbReference>
<dbReference type="GO" id="GO:0005730">
    <property type="term" value="C:nucleolus"/>
    <property type="evidence" value="ECO:0007669"/>
    <property type="project" value="UniProtKB-SubCell"/>
</dbReference>
<dbReference type="GO" id="GO:0034476">
    <property type="term" value="P:U5 snRNA 3'-end processing"/>
    <property type="evidence" value="ECO:0007669"/>
    <property type="project" value="TreeGrafter"/>
</dbReference>
<name>E1Z240_CHLVA</name>
<feature type="domain" description="Exoribonuclease phosphorolytic" evidence="7">
    <location>
        <begin position="31"/>
        <end position="171"/>
    </location>
</feature>
<gene>
    <name evidence="9" type="ORF">CHLNCDRAFT_132993</name>
</gene>
<evidence type="ECO:0000256" key="3">
    <source>
        <dbReference type="ARBA" id="ARBA00006678"/>
    </source>
</evidence>
<dbReference type="GeneID" id="17359295"/>
<dbReference type="InterPro" id="IPR027408">
    <property type="entry name" value="PNPase/RNase_PH_dom_sf"/>
</dbReference>
<dbReference type="SUPFAM" id="SSF55666">
    <property type="entry name" value="Ribonuclease PH domain 2-like"/>
    <property type="match status" value="1"/>
</dbReference>
<dbReference type="Gene3D" id="3.30.230.70">
    <property type="entry name" value="GHMP Kinase, N-terminal domain"/>
    <property type="match status" value="1"/>
</dbReference>
<dbReference type="InterPro" id="IPR015847">
    <property type="entry name" value="ExoRNase_PH_dom2"/>
</dbReference>
<evidence type="ECO:0000256" key="1">
    <source>
        <dbReference type="ARBA" id="ARBA00004496"/>
    </source>
</evidence>
<accession>E1Z240</accession>
<dbReference type="OrthoDB" id="272245at2759"/>
<comment type="subcellular location">
    <subcellularLocation>
        <location evidence="1">Cytoplasm</location>
    </subcellularLocation>
    <subcellularLocation>
        <location evidence="2">Nucleus</location>
        <location evidence="2">Nucleolus</location>
    </subcellularLocation>
</comment>
<dbReference type="GO" id="GO:0034473">
    <property type="term" value="P:U1 snRNA 3'-end processing"/>
    <property type="evidence" value="ECO:0007669"/>
    <property type="project" value="TreeGrafter"/>
</dbReference>
<dbReference type="Pfam" id="PF03725">
    <property type="entry name" value="RNase_PH_C"/>
    <property type="match status" value="1"/>
</dbReference>
<dbReference type="STRING" id="554065.E1Z240"/>
<dbReference type="PANTHER" id="PTHR11097">
    <property type="entry name" value="EXOSOME COMPLEX EXONUCLEASE RIBOSOMAL RNA PROCESSING PROTEIN"/>
    <property type="match status" value="1"/>
</dbReference>
<evidence type="ECO:0000313" key="10">
    <source>
        <dbReference type="Proteomes" id="UP000008141"/>
    </source>
</evidence>
<proteinExistence type="inferred from homology"/>
<dbReference type="GO" id="GO:0016075">
    <property type="term" value="P:rRNA catabolic process"/>
    <property type="evidence" value="ECO:0007669"/>
    <property type="project" value="TreeGrafter"/>
</dbReference>
<evidence type="ECO:0000259" key="8">
    <source>
        <dbReference type="Pfam" id="PF03725"/>
    </source>
</evidence>
<dbReference type="GO" id="GO:0000177">
    <property type="term" value="C:cytoplasmic exosome (RNase complex)"/>
    <property type="evidence" value="ECO:0007669"/>
    <property type="project" value="TreeGrafter"/>
</dbReference>
<dbReference type="eggNOG" id="KOG1612">
    <property type="taxonomic scope" value="Eukaryota"/>
</dbReference>
<dbReference type="OMA" id="YNTRIPK"/>
<dbReference type="GO" id="GO:0071035">
    <property type="term" value="P:nuclear polyadenylation-dependent rRNA catabolic process"/>
    <property type="evidence" value="ECO:0007669"/>
    <property type="project" value="TreeGrafter"/>
</dbReference>
<evidence type="ECO:0000256" key="2">
    <source>
        <dbReference type="ARBA" id="ARBA00004604"/>
    </source>
</evidence>
<dbReference type="InterPro" id="IPR036345">
    <property type="entry name" value="ExoRNase_PH_dom2_sf"/>
</dbReference>
<dbReference type="InParanoid" id="E1Z240"/>
<dbReference type="AlphaFoldDB" id="E1Z240"/>
<evidence type="ECO:0000259" key="7">
    <source>
        <dbReference type="Pfam" id="PF01138"/>
    </source>
</evidence>
<protein>
    <recommendedName>
        <fullName evidence="6">Ribosomal RNA-processing protein 42</fullName>
    </recommendedName>
</protein>
<keyword evidence="4" id="KW-0963">Cytoplasm</keyword>
<dbReference type="InterPro" id="IPR001247">
    <property type="entry name" value="ExoRNase_PH_dom1"/>
</dbReference>
<dbReference type="SUPFAM" id="SSF54211">
    <property type="entry name" value="Ribosomal protein S5 domain 2-like"/>
    <property type="match status" value="1"/>
</dbReference>
<evidence type="ECO:0000313" key="9">
    <source>
        <dbReference type="EMBL" id="EFN59599.1"/>
    </source>
</evidence>
<keyword evidence="5" id="KW-0271">Exosome</keyword>
<dbReference type="InterPro" id="IPR020568">
    <property type="entry name" value="Ribosomal_Su5_D2-typ_SF"/>
</dbReference>
<dbReference type="GO" id="GO:0035925">
    <property type="term" value="F:mRNA 3'-UTR AU-rich region binding"/>
    <property type="evidence" value="ECO:0007669"/>
    <property type="project" value="TreeGrafter"/>
</dbReference>
<dbReference type="CDD" id="cd11367">
    <property type="entry name" value="RNase_PH_RRP42"/>
    <property type="match status" value="1"/>
</dbReference>
<comment type="similarity">
    <text evidence="3">Belongs to the RNase PH family.</text>
</comment>
<dbReference type="RefSeq" id="XP_005851701.1">
    <property type="nucleotide sequence ID" value="XM_005851639.1"/>
</dbReference>
<dbReference type="GO" id="GO:0034475">
    <property type="term" value="P:U4 snRNA 3'-end processing"/>
    <property type="evidence" value="ECO:0007669"/>
    <property type="project" value="TreeGrafter"/>
</dbReference>
<feature type="domain" description="Exoribonuclease phosphorolytic" evidence="8">
    <location>
        <begin position="203"/>
        <end position="268"/>
    </location>
</feature>
<dbReference type="FunCoup" id="E1Z240">
    <property type="interactions" value="1628"/>
</dbReference>
<dbReference type="InterPro" id="IPR050590">
    <property type="entry name" value="Exosome_comp_Rrp42_subfam"/>
</dbReference>
<dbReference type="PANTHER" id="PTHR11097:SF8">
    <property type="entry name" value="EXOSOME COMPLEX COMPONENT RRP42"/>
    <property type="match status" value="1"/>
</dbReference>
<dbReference type="GO" id="GO:0071028">
    <property type="term" value="P:nuclear mRNA surveillance"/>
    <property type="evidence" value="ECO:0007669"/>
    <property type="project" value="TreeGrafter"/>
</dbReference>
<sequence length="292" mass="30351">MSAPLISQGEVEWITTGVACNCRNDGRQREDFRPLSVKLGELAQATGSARVQLGETDVIVGVKAEIGSPDLDRPDCGRLNFAVECSPVASPAFRGRGGDELAGELSRALERSMYPGPSGRGGGVDLSLLSIVSGKTCWVLYVDALLLNIGGNLHDAVSVAAKAALADAKIPKVEVQPGEDPTDEPDYEVDDDPSEAMRLDVGGMPICVTVSQIGGHCVVDLTAEEELCSSAALQVAVDATGNVCGTTKRRRGGIEASQALEMVEAAQRAAAKLHAALNEALGAQQAQQMAVG</sequence>
<dbReference type="EMBL" id="GL433835">
    <property type="protein sequence ID" value="EFN59599.1"/>
    <property type="molecule type" value="Genomic_DNA"/>
</dbReference>
<evidence type="ECO:0000256" key="6">
    <source>
        <dbReference type="ARBA" id="ARBA00042523"/>
    </source>
</evidence>
<organism evidence="10">
    <name type="scientific">Chlorella variabilis</name>
    <name type="common">Green alga</name>
    <dbReference type="NCBI Taxonomy" id="554065"/>
    <lineage>
        <taxon>Eukaryota</taxon>
        <taxon>Viridiplantae</taxon>
        <taxon>Chlorophyta</taxon>
        <taxon>core chlorophytes</taxon>
        <taxon>Trebouxiophyceae</taxon>
        <taxon>Chlorellales</taxon>
        <taxon>Chlorellaceae</taxon>
        <taxon>Chlorella clade</taxon>
        <taxon>Chlorella</taxon>
    </lineage>
</organism>
<keyword evidence="10" id="KW-1185">Reference proteome</keyword>
<evidence type="ECO:0000256" key="5">
    <source>
        <dbReference type="ARBA" id="ARBA00022835"/>
    </source>
</evidence>